<comment type="caution">
    <text evidence="10">The sequence shown here is derived from an EMBL/GenBank/DDBJ whole genome shotgun (WGS) entry which is preliminary data.</text>
</comment>
<evidence type="ECO:0000256" key="6">
    <source>
        <dbReference type="SAM" id="MobiDB-lite"/>
    </source>
</evidence>
<evidence type="ECO:0008006" key="12">
    <source>
        <dbReference type="Google" id="ProtNLM"/>
    </source>
</evidence>
<evidence type="ECO:0000259" key="9">
    <source>
        <dbReference type="SMART" id="SM01089"/>
    </source>
</evidence>
<dbReference type="EMBL" id="CAWYQH010000046">
    <property type="protein sequence ID" value="CAK8677841.1"/>
    <property type="molecule type" value="Genomic_DNA"/>
</dbReference>
<feature type="transmembrane region" description="Helical" evidence="7">
    <location>
        <begin position="373"/>
        <end position="401"/>
    </location>
</feature>
<keyword evidence="4 7" id="KW-1133">Transmembrane helix</keyword>
<feature type="transmembrane region" description="Helical" evidence="7">
    <location>
        <begin position="20"/>
        <end position="39"/>
    </location>
</feature>
<dbReference type="PANTHER" id="PTHR11984">
    <property type="entry name" value="CONNEXIN"/>
    <property type="match status" value="1"/>
</dbReference>
<feature type="region of interest" description="Disordered" evidence="6">
    <location>
        <begin position="287"/>
        <end position="308"/>
    </location>
</feature>
<feature type="domain" description="Connexin cysteine-rich" evidence="9">
    <location>
        <begin position="329"/>
        <end position="395"/>
    </location>
</feature>
<gene>
    <name evidence="10" type="ORF">CVLEPA_LOCUS7832</name>
</gene>
<dbReference type="InterPro" id="IPR019570">
    <property type="entry name" value="Connexin_CCC"/>
</dbReference>
<keyword evidence="2" id="KW-1003">Cell membrane</keyword>
<accession>A0ABP0FGM1</accession>
<dbReference type="Pfam" id="PF00029">
    <property type="entry name" value="Connexin"/>
    <property type="match status" value="2"/>
</dbReference>
<feature type="transmembrane region" description="Helical" evidence="7">
    <location>
        <begin position="75"/>
        <end position="98"/>
    </location>
</feature>
<evidence type="ECO:0000256" key="2">
    <source>
        <dbReference type="ARBA" id="ARBA00022475"/>
    </source>
</evidence>
<dbReference type="Proteomes" id="UP001642483">
    <property type="component" value="Unassembled WGS sequence"/>
</dbReference>
<evidence type="ECO:0000256" key="3">
    <source>
        <dbReference type="ARBA" id="ARBA00022692"/>
    </source>
</evidence>
<dbReference type="InterPro" id="IPR000500">
    <property type="entry name" value="Connexin"/>
</dbReference>
<evidence type="ECO:0000259" key="8">
    <source>
        <dbReference type="SMART" id="SM00037"/>
    </source>
</evidence>
<evidence type="ECO:0000313" key="10">
    <source>
        <dbReference type="EMBL" id="CAK8677841.1"/>
    </source>
</evidence>
<dbReference type="InterPro" id="IPR013092">
    <property type="entry name" value="Connexin_N"/>
</dbReference>
<organism evidence="10 11">
    <name type="scientific">Clavelina lepadiformis</name>
    <name type="common">Light-bulb sea squirt</name>
    <name type="synonym">Ascidia lepadiformis</name>
    <dbReference type="NCBI Taxonomy" id="159417"/>
    <lineage>
        <taxon>Eukaryota</taxon>
        <taxon>Metazoa</taxon>
        <taxon>Chordata</taxon>
        <taxon>Tunicata</taxon>
        <taxon>Ascidiacea</taxon>
        <taxon>Aplousobranchia</taxon>
        <taxon>Clavelinidae</taxon>
        <taxon>Clavelina</taxon>
    </lineage>
</organism>
<reference evidence="10 11" key="1">
    <citation type="submission" date="2024-02" db="EMBL/GenBank/DDBJ databases">
        <authorList>
            <person name="Daric V."/>
            <person name="Darras S."/>
        </authorList>
    </citation>
    <scope>NUCLEOTIDE SEQUENCE [LARGE SCALE GENOMIC DNA]</scope>
</reference>
<evidence type="ECO:0000256" key="7">
    <source>
        <dbReference type="SAM" id="Phobius"/>
    </source>
</evidence>
<comment type="subcellular location">
    <subcellularLocation>
        <location evidence="1">Cell membrane</location>
        <topology evidence="1">Multi-pass membrane protein</topology>
    </subcellularLocation>
</comment>
<evidence type="ECO:0000256" key="5">
    <source>
        <dbReference type="ARBA" id="ARBA00023136"/>
    </source>
</evidence>
<keyword evidence="11" id="KW-1185">Reference proteome</keyword>
<name>A0ABP0FGM1_CLALP</name>
<dbReference type="SMART" id="SM00037">
    <property type="entry name" value="CNX"/>
    <property type="match status" value="1"/>
</dbReference>
<feature type="transmembrane region" description="Helical" evidence="7">
    <location>
        <begin position="318"/>
        <end position="338"/>
    </location>
</feature>
<protein>
    <recommendedName>
        <fullName evidence="12">Gap junction protein</fullName>
    </recommendedName>
</protein>
<evidence type="ECO:0000256" key="1">
    <source>
        <dbReference type="ARBA" id="ARBA00004651"/>
    </source>
</evidence>
<feature type="domain" description="Connexin N-terminal" evidence="8">
    <location>
        <begin position="41"/>
        <end position="74"/>
    </location>
</feature>
<evidence type="ECO:0000313" key="11">
    <source>
        <dbReference type="Proteomes" id="UP001642483"/>
    </source>
</evidence>
<sequence length="414" mass="49008">MSWHFLDKWLYLCLRYSTHFGKLVVIIMIYRIIFVSVIGERVYNDEQSEFRCNTNQPWCSNVCFNSFSPISHLRFWSFQILLISMPPIVYFLCCLHWMSKKQSLQSQEESLQEQDSKNGDDTHINYRSNIPNHYTDLNTLIIMDAEERTKQYFDEDLPYFRQQTIDRESRYSLHWDELDNIQNEYNHSGNNLEELYNDNYNHHYNVNNNNNANNNNKKTANGRTTTTLFNLPTQEREANSHQYFHHVNLPNLKHGTNLQHENPSINLSWDHNLMWNSSSLSEDSLENMRHFDESQRQQLTSSNAKKDANKQKMKVPRLYLFSSLLCILLEVAFAVAQVKAFGFSIPELYQCRELACHNTVDCFSSRPQEKTVFLWLMLAHSGLSMFINLLDFFGVITVHIFSQRKRKQTLSTYI</sequence>
<keyword evidence="3 7" id="KW-0812">Transmembrane</keyword>
<proteinExistence type="predicted"/>
<dbReference type="InterPro" id="IPR038359">
    <property type="entry name" value="Connexin_N_sf"/>
</dbReference>
<dbReference type="Gene3D" id="1.20.1440.80">
    <property type="entry name" value="Gap junction channel protein cysteine-rich domain"/>
    <property type="match status" value="2"/>
</dbReference>
<dbReference type="PRINTS" id="PR00206">
    <property type="entry name" value="CONNEXIN"/>
</dbReference>
<dbReference type="SMART" id="SM01089">
    <property type="entry name" value="Connexin_CCC"/>
    <property type="match status" value="1"/>
</dbReference>
<keyword evidence="5 7" id="KW-0472">Membrane</keyword>
<dbReference type="PANTHER" id="PTHR11984:SF53">
    <property type="entry name" value="GAP JUNCTION PROTEIN"/>
    <property type="match status" value="1"/>
</dbReference>
<evidence type="ECO:0000256" key="4">
    <source>
        <dbReference type="ARBA" id="ARBA00022989"/>
    </source>
</evidence>